<dbReference type="EMBL" id="JBFOLJ010000009">
    <property type="protein sequence ID" value="KAL2508675.1"/>
    <property type="molecule type" value="Genomic_DNA"/>
</dbReference>
<protein>
    <submittedName>
        <fullName evidence="1">Uncharacterized protein</fullName>
    </submittedName>
</protein>
<gene>
    <name evidence="1" type="ORF">Fot_32322</name>
</gene>
<proteinExistence type="predicted"/>
<keyword evidence="2" id="KW-1185">Reference proteome</keyword>
<dbReference type="AlphaFoldDB" id="A0ABD1T7L3"/>
<evidence type="ECO:0000313" key="2">
    <source>
        <dbReference type="Proteomes" id="UP001604277"/>
    </source>
</evidence>
<organism evidence="1 2">
    <name type="scientific">Forsythia ovata</name>
    <dbReference type="NCBI Taxonomy" id="205694"/>
    <lineage>
        <taxon>Eukaryota</taxon>
        <taxon>Viridiplantae</taxon>
        <taxon>Streptophyta</taxon>
        <taxon>Embryophyta</taxon>
        <taxon>Tracheophyta</taxon>
        <taxon>Spermatophyta</taxon>
        <taxon>Magnoliopsida</taxon>
        <taxon>eudicotyledons</taxon>
        <taxon>Gunneridae</taxon>
        <taxon>Pentapetalae</taxon>
        <taxon>asterids</taxon>
        <taxon>lamiids</taxon>
        <taxon>Lamiales</taxon>
        <taxon>Oleaceae</taxon>
        <taxon>Forsythieae</taxon>
        <taxon>Forsythia</taxon>
    </lineage>
</organism>
<name>A0ABD1T7L3_9LAMI</name>
<reference evidence="2" key="1">
    <citation type="submission" date="2024-07" db="EMBL/GenBank/DDBJ databases">
        <title>Two chromosome-level genome assemblies of Korean endemic species Abeliophyllum distichum and Forsythia ovata (Oleaceae).</title>
        <authorList>
            <person name="Jang H."/>
        </authorList>
    </citation>
    <scope>NUCLEOTIDE SEQUENCE [LARGE SCALE GENOMIC DNA]</scope>
</reference>
<evidence type="ECO:0000313" key="1">
    <source>
        <dbReference type="EMBL" id="KAL2508675.1"/>
    </source>
</evidence>
<comment type="caution">
    <text evidence="1">The sequence shown here is derived from an EMBL/GenBank/DDBJ whole genome shotgun (WGS) entry which is preliminary data.</text>
</comment>
<dbReference type="Proteomes" id="UP001604277">
    <property type="component" value="Unassembled WGS sequence"/>
</dbReference>
<accession>A0ABD1T7L3</accession>
<sequence length="125" mass="13798">MEVFYLLSFSSLRLGMIHHLLLPLLKLGMIHLIFLSESSTSSPVDVQHQDKGKEIVVGKRENVASKRGLEGEDAVAYSGRIKKSRMALHQEILDSVPASSIAVQDPFLIRPTGWSVSTLGLVKMN</sequence>